<dbReference type="Pfam" id="PF12894">
    <property type="entry name" value="ANAPC4_WD40"/>
    <property type="match status" value="1"/>
</dbReference>
<evidence type="ECO:0000313" key="17">
    <source>
        <dbReference type="Proteomes" id="UP001419268"/>
    </source>
</evidence>
<evidence type="ECO:0000256" key="2">
    <source>
        <dbReference type="ARBA" id="ARBA00007651"/>
    </source>
</evidence>
<evidence type="ECO:0000256" key="6">
    <source>
        <dbReference type="ARBA" id="ARBA00022692"/>
    </source>
</evidence>
<keyword evidence="4" id="KW-1003">Cell membrane</keyword>
<reference evidence="16 17" key="1">
    <citation type="submission" date="2024-01" db="EMBL/GenBank/DDBJ databases">
        <title>Genome assemblies of Stephania.</title>
        <authorList>
            <person name="Yang L."/>
        </authorList>
    </citation>
    <scope>NUCLEOTIDE SEQUENCE [LARGE SCALE GENOMIC DNA]</scope>
    <source>
        <strain evidence="16">JXDWG</strain>
        <tissue evidence="16">Leaf</tissue>
    </source>
</reference>
<evidence type="ECO:0000256" key="1">
    <source>
        <dbReference type="ARBA" id="ARBA00004651"/>
    </source>
</evidence>
<feature type="transmembrane region" description="Helical" evidence="12">
    <location>
        <begin position="802"/>
        <end position="824"/>
    </location>
</feature>
<dbReference type="InterPro" id="IPR036322">
    <property type="entry name" value="WD40_repeat_dom_sf"/>
</dbReference>
<name>A0AAP0F1K5_9MAGN</name>
<organism evidence="16 17">
    <name type="scientific">Stephania cephalantha</name>
    <dbReference type="NCBI Taxonomy" id="152367"/>
    <lineage>
        <taxon>Eukaryota</taxon>
        <taxon>Viridiplantae</taxon>
        <taxon>Streptophyta</taxon>
        <taxon>Embryophyta</taxon>
        <taxon>Tracheophyta</taxon>
        <taxon>Spermatophyta</taxon>
        <taxon>Magnoliopsida</taxon>
        <taxon>Ranunculales</taxon>
        <taxon>Menispermaceae</taxon>
        <taxon>Menispermoideae</taxon>
        <taxon>Cissampelideae</taxon>
        <taxon>Stephania</taxon>
    </lineage>
</organism>
<comment type="caution">
    <text evidence="16">The sequence shown here is derived from an EMBL/GenBank/DDBJ whole genome shotgun (WGS) entry which is preliminary data.</text>
</comment>
<evidence type="ECO:0000256" key="5">
    <source>
        <dbReference type="ARBA" id="ARBA00022618"/>
    </source>
</evidence>
<gene>
    <name evidence="16" type="ORF">Scep_023338</name>
</gene>
<dbReference type="GO" id="GO:0005886">
    <property type="term" value="C:plasma membrane"/>
    <property type="evidence" value="ECO:0007669"/>
    <property type="project" value="UniProtKB-SubCell"/>
</dbReference>
<feature type="domain" description="Casparian strip membrane protein" evidence="13">
    <location>
        <begin position="858"/>
        <end position="973"/>
    </location>
</feature>
<dbReference type="Gene3D" id="2.130.10.10">
    <property type="entry name" value="YVTN repeat-like/Quinoprotein amine dehydrogenase"/>
    <property type="match status" value="1"/>
</dbReference>
<feature type="domain" description="Anaphase-promoting complex subunit 4 long" evidence="15">
    <location>
        <begin position="221"/>
        <end position="421"/>
    </location>
</feature>
<dbReference type="EMBL" id="JBBNAG010000010">
    <property type="protein sequence ID" value="KAK9099908.1"/>
    <property type="molecule type" value="Genomic_DNA"/>
</dbReference>
<evidence type="ECO:0000256" key="7">
    <source>
        <dbReference type="ARBA" id="ARBA00022776"/>
    </source>
</evidence>
<dbReference type="Proteomes" id="UP001419268">
    <property type="component" value="Unassembled WGS sequence"/>
</dbReference>
<keyword evidence="6 12" id="KW-0812">Transmembrane</keyword>
<evidence type="ECO:0000256" key="4">
    <source>
        <dbReference type="ARBA" id="ARBA00022475"/>
    </source>
</evidence>
<feature type="transmembrane region" description="Helical" evidence="12">
    <location>
        <begin position="836"/>
        <end position="861"/>
    </location>
</feature>
<accession>A0AAP0F1K5</accession>
<protein>
    <recommendedName>
        <fullName evidence="3">Anaphase-promoting complex subunit 4</fullName>
    </recommendedName>
</protein>
<evidence type="ECO:0000256" key="12">
    <source>
        <dbReference type="SAM" id="Phobius"/>
    </source>
</evidence>
<dbReference type="GO" id="GO:0034399">
    <property type="term" value="C:nuclear periphery"/>
    <property type="evidence" value="ECO:0007669"/>
    <property type="project" value="TreeGrafter"/>
</dbReference>
<dbReference type="NCBIfam" id="TIGR01569">
    <property type="entry name" value="A_tha_TIGR01569"/>
    <property type="match status" value="1"/>
</dbReference>
<evidence type="ECO:0000256" key="8">
    <source>
        <dbReference type="ARBA" id="ARBA00022786"/>
    </source>
</evidence>
<dbReference type="GO" id="GO:0031145">
    <property type="term" value="P:anaphase-promoting complex-dependent catabolic process"/>
    <property type="evidence" value="ECO:0007669"/>
    <property type="project" value="InterPro"/>
</dbReference>
<keyword evidence="9 12" id="KW-1133">Transmembrane helix</keyword>
<evidence type="ECO:0000256" key="10">
    <source>
        <dbReference type="ARBA" id="ARBA00023136"/>
    </source>
</evidence>
<keyword evidence="7" id="KW-0498">Mitosis</keyword>
<dbReference type="GO" id="GO:0070979">
    <property type="term" value="P:protein K11-linked ubiquitination"/>
    <property type="evidence" value="ECO:0007669"/>
    <property type="project" value="TreeGrafter"/>
</dbReference>
<evidence type="ECO:0000313" key="16">
    <source>
        <dbReference type="EMBL" id="KAK9099908.1"/>
    </source>
</evidence>
<keyword evidence="8" id="KW-0833">Ubl conjugation pathway</keyword>
<dbReference type="PANTHER" id="PTHR13260">
    <property type="entry name" value="ANAPHASE PROMOTING COMPLEX SUBUNIT 4 APC4"/>
    <property type="match status" value="1"/>
</dbReference>
<keyword evidence="5" id="KW-0132">Cell division</keyword>
<dbReference type="InterPro" id="IPR006459">
    <property type="entry name" value="CASP/CASPL"/>
</dbReference>
<dbReference type="InterPro" id="IPR001680">
    <property type="entry name" value="WD40_rpt"/>
</dbReference>
<dbReference type="AlphaFoldDB" id="A0AAP0F1K5"/>
<evidence type="ECO:0000256" key="3">
    <source>
        <dbReference type="ARBA" id="ARBA00016067"/>
    </source>
</evidence>
<evidence type="ECO:0000256" key="11">
    <source>
        <dbReference type="ARBA" id="ARBA00023306"/>
    </source>
</evidence>
<dbReference type="InterPro" id="IPR024789">
    <property type="entry name" value="APC4"/>
</dbReference>
<keyword evidence="10 12" id="KW-0472">Membrane</keyword>
<evidence type="ECO:0000259" key="13">
    <source>
        <dbReference type="Pfam" id="PF04535"/>
    </source>
</evidence>
<dbReference type="GO" id="GO:0005680">
    <property type="term" value="C:anaphase-promoting complex"/>
    <property type="evidence" value="ECO:0007669"/>
    <property type="project" value="InterPro"/>
</dbReference>
<feature type="transmembrane region" description="Helical" evidence="12">
    <location>
        <begin position="757"/>
        <end position="781"/>
    </location>
</feature>
<dbReference type="PANTHER" id="PTHR13260:SF0">
    <property type="entry name" value="ANAPHASE-PROMOTING COMPLEX SUBUNIT 4"/>
    <property type="match status" value="1"/>
</dbReference>
<dbReference type="SUPFAM" id="SSF50978">
    <property type="entry name" value="WD40 repeat-like"/>
    <property type="match status" value="1"/>
</dbReference>
<dbReference type="Pfam" id="PF04535">
    <property type="entry name" value="CASP_dom"/>
    <property type="match status" value="2"/>
</dbReference>
<dbReference type="SMART" id="SM00320">
    <property type="entry name" value="WD40"/>
    <property type="match status" value="1"/>
</dbReference>
<dbReference type="GO" id="GO:0051301">
    <property type="term" value="P:cell division"/>
    <property type="evidence" value="ECO:0007669"/>
    <property type="project" value="UniProtKB-KW"/>
</dbReference>
<dbReference type="InterPro" id="IPR024790">
    <property type="entry name" value="APC4_long_dom"/>
</dbReference>
<feature type="transmembrane region" description="Helical" evidence="12">
    <location>
        <begin position="873"/>
        <end position="895"/>
    </location>
</feature>
<comment type="subcellular location">
    <subcellularLocation>
        <location evidence="1">Cell membrane</location>
        <topology evidence="1">Multi-pass membrane protein</topology>
    </subcellularLocation>
</comment>
<dbReference type="InterPro" id="IPR015943">
    <property type="entry name" value="WD40/YVTN_repeat-like_dom_sf"/>
</dbReference>
<feature type="domain" description="Anaphase-promoting complex subunit 4-like WD40" evidence="14">
    <location>
        <begin position="30"/>
        <end position="98"/>
    </location>
</feature>
<dbReference type="Pfam" id="PF12896">
    <property type="entry name" value="ANAPC4"/>
    <property type="match status" value="1"/>
</dbReference>
<evidence type="ECO:0000256" key="9">
    <source>
        <dbReference type="ARBA" id="ARBA00022989"/>
    </source>
</evidence>
<sequence>MEAFDEEIQSTIPFQLQSDKPIAAQIKIAEWNPEKDLLALVTEDSKILLHRFNWQRLWTISPGRCITALCWRPDGKAIAVGLEDGTILLHDVEVGRLLCYNDEKGGILTYEDRTLRFFPSAPRVPRMPGVVQGEIGITDDSEDSGQGLSNSSHQHFNILCSGDRGGSICFSIFGIFPIGKIVALSKDLNHLIVISFGDLVEDGIEQKEIEVSRRDSLVGLHCLLLDTSVFRKRKKELHQVAQQASNIEDLFEVVRASLSIMLKQWNDAMQSFHEKFDSLSPLIADHGLDSSPQEEFLSLLGGARTSPPIHQFLVNSLGEPGLKRISKAVDNAGKELHLIVREHLQPAVEIIGFRIGELRGLSRWRARYQGIGLDEKLINNATEEAGMLLVQVERFLRVLAIVEYQFQNFFCWLSKCIKLLMPESSDPPPSYNRDTTQRIEELVQFGGFSDSSFLSRTLSKEFEQMEYRFKEALQVPFTAISKKIYCKDIMPLFPIQFSSRSTTSYLPASVSYYEDILDGSSCQASDRRLLDFICFRMPENSFSDLNNYLVVVRGLAQDPSGSPGSHACTEALLLCVPSGFECVDLSLYKDSHIVLLLNETTAASENPGGARMMILPTNQLPFVSVTRSAYSTHWKLLELKDFAVELNFENEKVRHIPRSVQAPLAVSASRGLACVFAMCKRALVYILEEDEDEEMRFAACTIIEPLLKFQDVAGHCFGGYDHPSRFSSVRVDSETKRIFGSFEKKATINDLPTLKTYVVVVSAVAGYHLIQLTLCLIRIRFEKKPRGFNKVMAWTCFFTDQIVSYVSFATTLAASQLAILAITGADEFEWLKLCNIYTRFCVQIGGGIFCSSVANFLMWAMASISAFNLFRTFVIVVSCVAVYQIIQLITCLVRVRSHEKNPRGFNKVMAWTTCLMDQILQYLTFSSTLAAGQLALLSLIGAEDFEWLKLRHMYTRFRVQMGCGICFGALGAFVMLVMAPISAFHLFRFYSWTHFLALKSQAQTFSLST</sequence>
<keyword evidence="17" id="KW-1185">Reference proteome</keyword>
<dbReference type="InterPro" id="IPR006702">
    <property type="entry name" value="CASP_dom"/>
</dbReference>
<dbReference type="InterPro" id="IPR024977">
    <property type="entry name" value="Apc4-like_WD40_dom"/>
</dbReference>
<comment type="similarity">
    <text evidence="2">Belongs to the Casparian strip membrane proteins (CASP) family.</text>
</comment>
<proteinExistence type="inferred from homology"/>
<evidence type="ECO:0000259" key="15">
    <source>
        <dbReference type="Pfam" id="PF12896"/>
    </source>
</evidence>
<feature type="transmembrane region" description="Helical" evidence="12">
    <location>
        <begin position="963"/>
        <end position="987"/>
    </location>
</feature>
<feature type="domain" description="Casparian strip membrane protein" evidence="13">
    <location>
        <begin position="731"/>
        <end position="855"/>
    </location>
</feature>
<feature type="transmembrane region" description="Helical" evidence="12">
    <location>
        <begin position="919"/>
        <end position="942"/>
    </location>
</feature>
<keyword evidence="11" id="KW-0131">Cell cycle</keyword>
<evidence type="ECO:0000259" key="14">
    <source>
        <dbReference type="Pfam" id="PF12894"/>
    </source>
</evidence>